<dbReference type="GO" id="GO:0005886">
    <property type="term" value="C:plasma membrane"/>
    <property type="evidence" value="ECO:0007669"/>
    <property type="project" value="UniProtKB-SubCell"/>
</dbReference>
<evidence type="ECO:0000313" key="13">
    <source>
        <dbReference type="Proteomes" id="UP000694886"/>
    </source>
</evidence>
<dbReference type="Proteomes" id="UP000694886">
    <property type="component" value="Unplaced"/>
</dbReference>
<evidence type="ECO:0000256" key="10">
    <source>
        <dbReference type="ARBA" id="ARBA00023170"/>
    </source>
</evidence>
<dbReference type="RefSeq" id="XP_017985289.1">
    <property type="nucleotide sequence ID" value="XM_018129800.1"/>
</dbReference>
<dbReference type="SMART" id="SM00369">
    <property type="entry name" value="LRR_TYP"/>
    <property type="match status" value="5"/>
</dbReference>
<dbReference type="PROSITE" id="PS51450">
    <property type="entry name" value="LRR"/>
    <property type="match status" value="1"/>
</dbReference>
<keyword evidence="3" id="KW-1003">Cell membrane</keyword>
<organism evidence="13 14">
    <name type="scientific">Theobroma cacao</name>
    <name type="common">Cacao</name>
    <name type="synonym">Cocoa</name>
    <dbReference type="NCBI Taxonomy" id="3641"/>
    <lineage>
        <taxon>Eukaryota</taxon>
        <taxon>Viridiplantae</taxon>
        <taxon>Streptophyta</taxon>
        <taxon>Embryophyta</taxon>
        <taxon>Tracheophyta</taxon>
        <taxon>Spermatophyta</taxon>
        <taxon>Magnoliopsida</taxon>
        <taxon>eudicotyledons</taxon>
        <taxon>Gunneridae</taxon>
        <taxon>Pentapetalae</taxon>
        <taxon>rosids</taxon>
        <taxon>malvids</taxon>
        <taxon>Malvales</taxon>
        <taxon>Malvaceae</taxon>
        <taxon>Byttnerioideae</taxon>
        <taxon>Theobroma</taxon>
    </lineage>
</organism>
<dbReference type="PRINTS" id="PR00019">
    <property type="entry name" value="LEURICHRPT"/>
</dbReference>
<keyword evidence="11" id="KW-0325">Glycoprotein</keyword>
<dbReference type="SUPFAM" id="SSF52058">
    <property type="entry name" value="L domain-like"/>
    <property type="match status" value="1"/>
</dbReference>
<dbReference type="Gene3D" id="3.80.10.10">
    <property type="entry name" value="Ribonuclease Inhibitor"/>
    <property type="match status" value="2"/>
</dbReference>
<dbReference type="Pfam" id="PF00560">
    <property type="entry name" value="LRR_1"/>
    <property type="match status" value="10"/>
</dbReference>
<accession>A0AB32X3X8</accession>
<dbReference type="AlphaFoldDB" id="A0AB32X3X8"/>
<dbReference type="SUPFAM" id="SSF52047">
    <property type="entry name" value="RNI-like"/>
    <property type="match status" value="1"/>
</dbReference>
<dbReference type="PANTHER" id="PTHR48062">
    <property type="entry name" value="RECEPTOR-LIKE PROTEIN 14"/>
    <property type="match status" value="1"/>
</dbReference>
<dbReference type="InterPro" id="IPR032675">
    <property type="entry name" value="LRR_dom_sf"/>
</dbReference>
<feature type="transmembrane region" description="Helical" evidence="12">
    <location>
        <begin position="580"/>
        <end position="602"/>
    </location>
</feature>
<comment type="subcellular location">
    <subcellularLocation>
        <location evidence="1">Cell membrane</location>
        <topology evidence="1">Single-pass type I membrane protein</topology>
    </subcellularLocation>
</comment>
<dbReference type="InterPro" id="IPR001611">
    <property type="entry name" value="Leu-rich_rpt"/>
</dbReference>
<evidence type="ECO:0000256" key="4">
    <source>
        <dbReference type="ARBA" id="ARBA00022614"/>
    </source>
</evidence>
<name>A0AB32X3X8_THECC</name>
<keyword evidence="8 12" id="KW-1133">Transmembrane helix</keyword>
<dbReference type="KEGG" id="tcc:108663911"/>
<keyword evidence="5 12" id="KW-0812">Transmembrane</keyword>
<dbReference type="FunFam" id="3.80.10.10:FF:000041">
    <property type="entry name" value="LRR receptor-like serine/threonine-protein kinase ERECTA"/>
    <property type="match status" value="1"/>
</dbReference>
<proteinExistence type="inferred from homology"/>
<evidence type="ECO:0000256" key="1">
    <source>
        <dbReference type="ARBA" id="ARBA00004251"/>
    </source>
</evidence>
<sequence>MHPLAPKFQLHEISLSCCGDGGSFPQFLYHQHDLRYVDLSNIKLIGEFPNWLLENNTKLETVVLANNSLLGHFQLPFLSHLHLSHLDISINSFCGNISIDIGAKLPSLTFLNMSKNSFGGSIPASVGDMNFLQYLDLSNNKLDGGLPEHLAMGCSSLSALILSNNSLQGQIFSANFSLTNLRELQVDGNHFSGSIPDCLSNCSDLSISDVSNNQLFDEIPRWMENLSSLSILDLSNNTIFGGIPKWMGNMSSLETIVMANDHLEGPIPMEFCQLNLNLKFLDLSVNNISGSLPSCFNPLRISHVHLSKNKLQGPLANAFRNSSNLVILDLSNNHLSGNIPNWIGKLSQLSYLLLNNNYFEGRIPLQLCKLSHLSLIDLSHNNLFGIIPPCLKVTTLNNISEDHVRYVGAVDAIAPSSSFSAEEPIEFTTKNISYPYKGKILTYLSGIDLSYNKLTGEIPHDVKNFLNIIVLNLAHNNLTGSIPLEFSNLRQIESLDLSYNNLTGKIPPQLAELHFLAYFNVSYNNLSGKTLETGQFATFDENSYLGNLFLCGALLRNNCSAIERTSIDNSEDDGSIDMDVFYVSFIVSYIIVLLGIAVVLYINPYWRRVWFYHIEMGITSSYYFVVDNLPGGFRC</sequence>
<evidence type="ECO:0000256" key="11">
    <source>
        <dbReference type="ARBA" id="ARBA00023180"/>
    </source>
</evidence>
<evidence type="ECO:0000313" key="14">
    <source>
        <dbReference type="RefSeq" id="XP_017985289.1"/>
    </source>
</evidence>
<keyword evidence="6" id="KW-0732">Signal</keyword>
<dbReference type="InterPro" id="IPR003591">
    <property type="entry name" value="Leu-rich_rpt_typical-subtyp"/>
</dbReference>
<dbReference type="FunFam" id="3.80.10.10:FF:000095">
    <property type="entry name" value="LRR receptor-like serine/threonine-protein kinase GSO1"/>
    <property type="match status" value="1"/>
</dbReference>
<evidence type="ECO:0000256" key="7">
    <source>
        <dbReference type="ARBA" id="ARBA00022737"/>
    </source>
</evidence>
<dbReference type="PANTHER" id="PTHR48062:SF21">
    <property type="entry name" value="RECEPTOR-LIKE PROTEIN 12"/>
    <property type="match status" value="1"/>
</dbReference>
<keyword evidence="10" id="KW-0675">Receptor</keyword>
<evidence type="ECO:0000256" key="2">
    <source>
        <dbReference type="ARBA" id="ARBA00009592"/>
    </source>
</evidence>
<evidence type="ECO:0000256" key="12">
    <source>
        <dbReference type="SAM" id="Phobius"/>
    </source>
</evidence>
<dbReference type="GeneID" id="108663911"/>
<reference evidence="14" key="1">
    <citation type="submission" date="2025-08" db="UniProtKB">
        <authorList>
            <consortium name="RefSeq"/>
        </authorList>
    </citation>
    <scope>IDENTIFICATION</scope>
</reference>
<evidence type="ECO:0000256" key="6">
    <source>
        <dbReference type="ARBA" id="ARBA00022729"/>
    </source>
</evidence>
<keyword evidence="7" id="KW-0677">Repeat</keyword>
<evidence type="ECO:0000256" key="3">
    <source>
        <dbReference type="ARBA" id="ARBA00022475"/>
    </source>
</evidence>
<dbReference type="InterPro" id="IPR051502">
    <property type="entry name" value="RLP_Defense_Trigger"/>
</dbReference>
<keyword evidence="4" id="KW-0433">Leucine-rich repeat</keyword>
<protein>
    <submittedName>
        <fullName evidence="14">Probable LRR receptor-like serine/threonine-protein kinase At4g36180</fullName>
    </submittedName>
</protein>
<evidence type="ECO:0000256" key="9">
    <source>
        <dbReference type="ARBA" id="ARBA00023136"/>
    </source>
</evidence>
<dbReference type="FunFam" id="3.80.10.10:FF:000111">
    <property type="entry name" value="LRR receptor-like serine/threonine-protein kinase ERECTA"/>
    <property type="match status" value="1"/>
</dbReference>
<comment type="similarity">
    <text evidence="2">Belongs to the RLP family.</text>
</comment>
<keyword evidence="9 12" id="KW-0472">Membrane</keyword>
<gene>
    <name evidence="14" type="primary">LOC108663911</name>
</gene>
<evidence type="ECO:0000256" key="5">
    <source>
        <dbReference type="ARBA" id="ARBA00022692"/>
    </source>
</evidence>
<evidence type="ECO:0000256" key="8">
    <source>
        <dbReference type="ARBA" id="ARBA00022989"/>
    </source>
</evidence>